<dbReference type="Pfam" id="PF09394">
    <property type="entry name" value="Inhibitor_I42"/>
    <property type="match status" value="1"/>
</dbReference>
<reference evidence="6 7" key="1">
    <citation type="submission" date="2024-06" db="EMBL/GenBank/DDBJ databases">
        <title>The Natural Products Discovery Center: Release of the First 8490 Sequenced Strains for Exploring Actinobacteria Biosynthetic Diversity.</title>
        <authorList>
            <person name="Kalkreuter E."/>
            <person name="Kautsar S.A."/>
            <person name="Yang D."/>
            <person name="Bader C.D."/>
            <person name="Teijaro C.N."/>
            <person name="Fluegel L."/>
            <person name="Davis C.M."/>
            <person name="Simpson J.R."/>
            <person name="Lauterbach L."/>
            <person name="Steele A.D."/>
            <person name="Gui C."/>
            <person name="Meng S."/>
            <person name="Li G."/>
            <person name="Viehrig K."/>
            <person name="Ye F."/>
            <person name="Su P."/>
            <person name="Kiefer A.F."/>
            <person name="Nichols A."/>
            <person name="Cepeda A.J."/>
            <person name="Yan W."/>
            <person name="Fan B."/>
            <person name="Jiang Y."/>
            <person name="Adhikari A."/>
            <person name="Zheng C.-J."/>
            <person name="Schuster L."/>
            <person name="Cowan T.M."/>
            <person name="Smanski M.J."/>
            <person name="Chevrette M.G."/>
            <person name="De Carvalho L.P.S."/>
            <person name="Shen B."/>
        </authorList>
    </citation>
    <scope>NUCLEOTIDE SEQUENCE [LARGE SCALE GENOMIC DNA]</scope>
    <source>
        <strain evidence="6 7">NPDC049574</strain>
    </source>
</reference>
<keyword evidence="2" id="KW-0789">Thiol protease inhibitor</keyword>
<feature type="signal peptide" evidence="4">
    <location>
        <begin position="1"/>
        <end position="23"/>
    </location>
</feature>
<keyword evidence="1 6" id="KW-0646">Protease inhibitor</keyword>
<sequence>MTLRTAAAGLGLLLLAACGGCGAGSAVSDLGTVVKGAKGATVPVELRSGQRFSLAVTGNASVGDSWSLKALPDTKVVSFISQEHEGDSDRPGAGGTTYFVFNAKQPGTTEVRLYDCWRCGTGGTPQSEESRSQSGEAVFTLTVTKEGPATSRGPAPPAPSG</sequence>
<feature type="compositionally biased region" description="Polar residues" evidence="3">
    <location>
        <begin position="124"/>
        <end position="135"/>
    </location>
</feature>
<feature type="chain" id="PRO_5046082835" evidence="4">
    <location>
        <begin position="24"/>
        <end position="161"/>
    </location>
</feature>
<keyword evidence="4" id="KW-0732">Signal</keyword>
<evidence type="ECO:0000256" key="3">
    <source>
        <dbReference type="SAM" id="MobiDB-lite"/>
    </source>
</evidence>
<evidence type="ECO:0000313" key="7">
    <source>
        <dbReference type="Proteomes" id="UP001552427"/>
    </source>
</evidence>
<evidence type="ECO:0000313" key="6">
    <source>
        <dbReference type="EMBL" id="MEV4284365.1"/>
    </source>
</evidence>
<dbReference type="InterPro" id="IPR036331">
    <property type="entry name" value="Chagasin-like_sf"/>
</dbReference>
<proteinExistence type="predicted"/>
<organism evidence="6 7">
    <name type="scientific">Nonomuraea bangladeshensis</name>
    <dbReference type="NCBI Taxonomy" id="404385"/>
    <lineage>
        <taxon>Bacteria</taxon>
        <taxon>Bacillati</taxon>
        <taxon>Actinomycetota</taxon>
        <taxon>Actinomycetes</taxon>
        <taxon>Streptosporangiales</taxon>
        <taxon>Streptosporangiaceae</taxon>
        <taxon>Nonomuraea</taxon>
    </lineage>
</organism>
<evidence type="ECO:0000256" key="1">
    <source>
        <dbReference type="ARBA" id="ARBA00022690"/>
    </source>
</evidence>
<feature type="domain" description="Proteinase inhibitor I42 chagasin" evidence="5">
    <location>
        <begin position="46"/>
        <end position="114"/>
    </location>
</feature>
<protein>
    <submittedName>
        <fullName evidence="6">Protease inhibitor I42 family protein</fullName>
    </submittedName>
</protein>
<evidence type="ECO:0000256" key="4">
    <source>
        <dbReference type="SAM" id="SignalP"/>
    </source>
</evidence>
<accession>A0ABV3GWQ7</accession>
<evidence type="ECO:0000256" key="2">
    <source>
        <dbReference type="ARBA" id="ARBA00022704"/>
    </source>
</evidence>
<gene>
    <name evidence="6" type="ORF">AB0K40_02545</name>
</gene>
<dbReference type="PROSITE" id="PS51257">
    <property type="entry name" value="PROKAR_LIPOPROTEIN"/>
    <property type="match status" value="1"/>
</dbReference>
<dbReference type="GO" id="GO:0030414">
    <property type="term" value="F:peptidase inhibitor activity"/>
    <property type="evidence" value="ECO:0007669"/>
    <property type="project" value="UniProtKB-KW"/>
</dbReference>
<dbReference type="EMBL" id="JBFARM010000001">
    <property type="protein sequence ID" value="MEV4284365.1"/>
    <property type="molecule type" value="Genomic_DNA"/>
</dbReference>
<dbReference type="InterPro" id="IPR018990">
    <property type="entry name" value="Prot_inh_I42_chagasin"/>
</dbReference>
<comment type="caution">
    <text evidence="6">The sequence shown here is derived from an EMBL/GenBank/DDBJ whole genome shotgun (WGS) entry which is preliminary data.</text>
</comment>
<dbReference type="Gene3D" id="2.60.40.2020">
    <property type="match status" value="1"/>
</dbReference>
<feature type="region of interest" description="Disordered" evidence="3">
    <location>
        <begin position="122"/>
        <end position="161"/>
    </location>
</feature>
<evidence type="ECO:0000259" key="5">
    <source>
        <dbReference type="Pfam" id="PF09394"/>
    </source>
</evidence>
<keyword evidence="7" id="KW-1185">Reference proteome</keyword>
<dbReference type="SUPFAM" id="SSF141066">
    <property type="entry name" value="ICP-like"/>
    <property type="match status" value="1"/>
</dbReference>
<name>A0ABV3GWQ7_9ACTN</name>
<dbReference type="RefSeq" id="WP_364444712.1">
    <property type="nucleotide sequence ID" value="NZ_JBFARM010000001.1"/>
</dbReference>
<dbReference type="Proteomes" id="UP001552427">
    <property type="component" value="Unassembled WGS sequence"/>
</dbReference>